<dbReference type="Proteomes" id="UP001062846">
    <property type="component" value="Chromosome 8"/>
</dbReference>
<accession>A0ACC0MQ39</accession>
<reference evidence="1" key="1">
    <citation type="submission" date="2022-02" db="EMBL/GenBank/DDBJ databases">
        <title>Plant Genome Project.</title>
        <authorList>
            <person name="Zhang R.-G."/>
        </authorList>
    </citation>
    <scope>NUCLEOTIDE SEQUENCE</scope>
    <source>
        <strain evidence="1">AT1</strain>
    </source>
</reference>
<name>A0ACC0MQ39_RHOML</name>
<evidence type="ECO:0000313" key="2">
    <source>
        <dbReference type="Proteomes" id="UP001062846"/>
    </source>
</evidence>
<dbReference type="EMBL" id="CM046395">
    <property type="protein sequence ID" value="KAI8543080.1"/>
    <property type="molecule type" value="Genomic_DNA"/>
</dbReference>
<sequence length="386" mass="41586">MSPAGELSPEFVFPSEVLQPSLLNLLSKPFINSMGEACKDGVNQLPVSEPLLDLGLSLGGCYSQIPSAIPLTILTLPLSGNPTRNDAVLTDFFAVAPPKKPTAAELEVRRVKAIQARKRFEAKKRLVEKQRRGGFGGGGCKEEKNPAAAESESAGWAINSASRNGAFCRAMGKLQSNVCPSHSLRTQAKLGISLLGLERPSIFLCFNYKYSLTCYPFWTKLDSVAETSIPTKFPPISQPAFISMAKDNGKSLLANYRSNGKLPIPGSSLSTSAAMADKMANGKRLASSDSCPETEQYQKLKKGRVLPDGALMLNELFTQMPSVITTGNGPEGRKIEGFLFRYLETTVRIICVCHGGFLSPGDFVKHAGGGEVRNPMKHITVLASPF</sequence>
<proteinExistence type="predicted"/>
<organism evidence="1 2">
    <name type="scientific">Rhododendron molle</name>
    <name type="common">Chinese azalea</name>
    <name type="synonym">Azalea mollis</name>
    <dbReference type="NCBI Taxonomy" id="49168"/>
    <lineage>
        <taxon>Eukaryota</taxon>
        <taxon>Viridiplantae</taxon>
        <taxon>Streptophyta</taxon>
        <taxon>Embryophyta</taxon>
        <taxon>Tracheophyta</taxon>
        <taxon>Spermatophyta</taxon>
        <taxon>Magnoliopsida</taxon>
        <taxon>eudicotyledons</taxon>
        <taxon>Gunneridae</taxon>
        <taxon>Pentapetalae</taxon>
        <taxon>asterids</taxon>
        <taxon>Ericales</taxon>
        <taxon>Ericaceae</taxon>
        <taxon>Ericoideae</taxon>
        <taxon>Rhodoreae</taxon>
        <taxon>Rhododendron</taxon>
    </lineage>
</organism>
<protein>
    <submittedName>
        <fullName evidence="1">Uncharacterized protein</fullName>
    </submittedName>
</protein>
<gene>
    <name evidence="1" type="ORF">RHMOL_Rhmol08G0190300</name>
</gene>
<evidence type="ECO:0000313" key="1">
    <source>
        <dbReference type="EMBL" id="KAI8543080.1"/>
    </source>
</evidence>
<comment type="caution">
    <text evidence="1">The sequence shown here is derived from an EMBL/GenBank/DDBJ whole genome shotgun (WGS) entry which is preliminary data.</text>
</comment>
<keyword evidence="2" id="KW-1185">Reference proteome</keyword>